<dbReference type="PANTHER" id="PTHR45527:SF1">
    <property type="entry name" value="FATTY ACID SYNTHASE"/>
    <property type="match status" value="1"/>
</dbReference>
<dbReference type="GO" id="GO:0043041">
    <property type="term" value="P:amino acid activation for nonribosomal peptide biosynthetic process"/>
    <property type="evidence" value="ECO:0007669"/>
    <property type="project" value="TreeGrafter"/>
</dbReference>
<feature type="domain" description="Carrier" evidence="7">
    <location>
        <begin position="2397"/>
        <end position="2471"/>
    </location>
</feature>
<dbReference type="GO" id="GO:0005829">
    <property type="term" value="C:cytosol"/>
    <property type="evidence" value="ECO:0007669"/>
    <property type="project" value="TreeGrafter"/>
</dbReference>
<dbReference type="InterPro" id="IPR000873">
    <property type="entry name" value="AMP-dep_synth/lig_dom"/>
</dbReference>
<dbReference type="InterPro" id="IPR001242">
    <property type="entry name" value="Condensation_dom"/>
</dbReference>
<dbReference type="SMART" id="SM00823">
    <property type="entry name" value="PKS_PP"/>
    <property type="match status" value="3"/>
</dbReference>
<dbReference type="PROSITE" id="PS50075">
    <property type="entry name" value="CARRIER"/>
    <property type="match status" value="3"/>
</dbReference>
<dbReference type="InterPro" id="IPR009081">
    <property type="entry name" value="PP-bd_ACP"/>
</dbReference>
<dbReference type="Proteomes" id="UP000326979">
    <property type="component" value="Unassembled WGS sequence"/>
</dbReference>
<dbReference type="GO" id="GO:0008610">
    <property type="term" value="P:lipid biosynthetic process"/>
    <property type="evidence" value="ECO:0007669"/>
    <property type="project" value="UniProtKB-ARBA"/>
</dbReference>
<dbReference type="NCBIfam" id="NF003417">
    <property type="entry name" value="PRK04813.1"/>
    <property type="match status" value="3"/>
</dbReference>
<keyword evidence="4" id="KW-0597">Phosphoprotein</keyword>
<dbReference type="OrthoDB" id="2472181at2"/>
<dbReference type="FunFam" id="3.40.50.12780:FF:000012">
    <property type="entry name" value="Non-ribosomal peptide synthetase"/>
    <property type="match status" value="2"/>
</dbReference>
<dbReference type="GO" id="GO:0031177">
    <property type="term" value="F:phosphopantetheine binding"/>
    <property type="evidence" value="ECO:0007669"/>
    <property type="project" value="InterPro"/>
</dbReference>
<dbReference type="PROSITE" id="PS00455">
    <property type="entry name" value="AMP_BINDING"/>
    <property type="match status" value="2"/>
</dbReference>
<comment type="cofactor">
    <cofactor evidence="1">
        <name>pantetheine 4'-phosphate</name>
        <dbReference type="ChEBI" id="CHEBI:47942"/>
    </cofactor>
</comment>
<evidence type="ECO:0000256" key="6">
    <source>
        <dbReference type="ARBA" id="ARBA00023194"/>
    </source>
</evidence>
<dbReference type="SUPFAM" id="SSF52777">
    <property type="entry name" value="CoA-dependent acyltransferases"/>
    <property type="match status" value="6"/>
</dbReference>
<proteinExistence type="inferred from homology"/>
<dbReference type="CDD" id="cd19531">
    <property type="entry name" value="LCL_NRPS-like"/>
    <property type="match status" value="2"/>
</dbReference>
<dbReference type="NCBIfam" id="TIGR01720">
    <property type="entry name" value="NRPS-para261"/>
    <property type="match status" value="1"/>
</dbReference>
<evidence type="ECO:0000313" key="9">
    <source>
        <dbReference type="Proteomes" id="UP000326979"/>
    </source>
</evidence>
<evidence type="ECO:0000256" key="2">
    <source>
        <dbReference type="ARBA" id="ARBA00006432"/>
    </source>
</evidence>
<keyword evidence="5" id="KW-0677">Repeat</keyword>
<feature type="domain" description="Carrier" evidence="7">
    <location>
        <begin position="1333"/>
        <end position="1408"/>
    </location>
</feature>
<protein>
    <submittedName>
        <fullName evidence="8">Amino acid adenylation domain-containing protein</fullName>
    </submittedName>
</protein>
<keyword evidence="9" id="KW-1185">Reference proteome</keyword>
<dbReference type="InterPro" id="IPR025110">
    <property type="entry name" value="AMP-bd_C"/>
</dbReference>
<feature type="domain" description="Carrier" evidence="7">
    <location>
        <begin position="282"/>
        <end position="357"/>
    </location>
</feature>
<dbReference type="FunFam" id="1.10.1200.10:FF:000005">
    <property type="entry name" value="Nonribosomal peptide synthetase 1"/>
    <property type="match status" value="2"/>
</dbReference>
<dbReference type="EMBL" id="VJZE01000325">
    <property type="protein sequence ID" value="MPY44460.1"/>
    <property type="molecule type" value="Genomic_DNA"/>
</dbReference>
<accession>A0A5N8WAE9</accession>
<dbReference type="Pfam" id="PF00668">
    <property type="entry name" value="Condensation"/>
    <property type="match status" value="3"/>
</dbReference>
<dbReference type="Gene3D" id="3.40.50.980">
    <property type="match status" value="5"/>
</dbReference>
<dbReference type="FunFam" id="1.10.1200.10:FF:000016">
    <property type="entry name" value="Non-ribosomal peptide synthase"/>
    <property type="match status" value="1"/>
</dbReference>
<dbReference type="FunFam" id="3.40.50.980:FF:000001">
    <property type="entry name" value="Non-ribosomal peptide synthetase"/>
    <property type="match status" value="1"/>
</dbReference>
<comment type="similarity">
    <text evidence="2">Belongs to the ATP-dependent AMP-binding enzyme family.</text>
</comment>
<dbReference type="FunFam" id="2.30.38.10:FF:000001">
    <property type="entry name" value="Non-ribosomal peptide synthetase PvdI"/>
    <property type="match status" value="3"/>
</dbReference>
<name>A0A5N8WAE9_9ACTN</name>
<dbReference type="InterPro" id="IPR006162">
    <property type="entry name" value="Ppantetheine_attach_site"/>
</dbReference>
<keyword evidence="6" id="KW-0045">Antibiotic biosynthesis</keyword>
<dbReference type="InterPro" id="IPR020845">
    <property type="entry name" value="AMP-binding_CS"/>
</dbReference>
<dbReference type="Pfam" id="PF00550">
    <property type="entry name" value="PP-binding"/>
    <property type="match status" value="3"/>
</dbReference>
<dbReference type="SUPFAM" id="SSF56801">
    <property type="entry name" value="Acetyl-CoA synthetase-like"/>
    <property type="match status" value="3"/>
</dbReference>
<dbReference type="InterPro" id="IPR010071">
    <property type="entry name" value="AA_adenyl_dom"/>
</dbReference>
<evidence type="ECO:0000256" key="3">
    <source>
        <dbReference type="ARBA" id="ARBA00022450"/>
    </source>
</evidence>
<dbReference type="FunFam" id="3.30.559.30:FF:000001">
    <property type="entry name" value="Non-ribosomal peptide synthetase"/>
    <property type="match status" value="1"/>
</dbReference>
<dbReference type="GO" id="GO:0009239">
    <property type="term" value="P:enterobactin biosynthetic process"/>
    <property type="evidence" value="ECO:0007669"/>
    <property type="project" value="TreeGrafter"/>
</dbReference>
<dbReference type="InterPro" id="IPR045851">
    <property type="entry name" value="AMP-bd_C_sf"/>
</dbReference>
<gene>
    <name evidence="8" type="ORF">FNH04_32500</name>
</gene>
<dbReference type="NCBIfam" id="TIGR01733">
    <property type="entry name" value="AA-adenyl-dom"/>
    <property type="match status" value="2"/>
</dbReference>
<evidence type="ECO:0000256" key="1">
    <source>
        <dbReference type="ARBA" id="ARBA00001957"/>
    </source>
</evidence>
<dbReference type="Gene3D" id="1.10.1200.10">
    <property type="entry name" value="ACP-like"/>
    <property type="match status" value="3"/>
</dbReference>
<sequence length="2967" mass="314571">ARSVGGFGLLKVVPGHLPLLRDLLPDRSLAGLAGHVVVGGEALPGAYVRDWLAAAPGTVVVNEYGPTETVVGCCVDVVVAGQEVLERVPIGRPIANTRLYVLDGSMGLVPVGTAGELFVGGAQVARGYGNRPALTGERFVADPFAGDGSRMYRTGDRVRWLPDGRLEFLGRVDEQVKVRGYRIEPGEVEAALAAHPDVRSAVVAVAGGTGRLVAYAVPADHDGGLPPAGELRDHLRHRLPEFMIPSVFTELSAVPLTSNGKIDRAALPDPDFSRSELGAFVAPAGAAEELLAGIWAQVLGVGRVGAGDGFFELGGHSLLATQVISRIREVFGTEIPLAALFDHPTVRGLAAVIEQAAPSAVVPPVTVVSRDEPLPLSFGQERLWFMDRLEPGSVEYNVPSPMWFDGPVDVAALGAALGALVARHEVLRTRLVAGPDGMAYQVIDPPGRVPLPVADMSGVADPMAAARRLVAVDAAAPFDLAAGPLLRACLIRLADTGHLLALSMHHAVSDEWSGRILWRELSALYRASRAGEPDPLPPLGVQYADFAVWQRSWLTGDVLDGQLAYWRDKLAGAPVLDLPTDRPRPPVRSSAGTAARFTIPAETADALREMARANGATMYMVLLAAYLVLLGRYCDTDDVVVGTPVANRNRAETESLIGFFVNTLVLRTDLSGDPSFTELLGRVRETALGAYAHQDLPFERLVDALVTERDRSRTPLFQVFFSYATPDPDEEATRPGRDVAPRPVEVKFDLALALADGGADVTGQIDYSTELFDPDTIDRLAGHIVTVLRAVAADPGRPLSRIPVLTAAERQQVAGGWNGEAVPPPSAGGVAELIVARAAAHPDAVAVVCGRRQVTYGCLVDRAWRLACLLGTRGVGPESVVGLCLPRGVDMVTAVLGVWLAGGAYLPLDPEYPADRLEFMLTDGDAVLLVGNRSAAGGPAGDGVPAVWLDDPEVRAELAVPPPGRPQDARVEPDTLAYVIYTSGSTGTPKGTRLTHGGVVNLAVALGPVLGVTPWTRVLQFASFSFDAAVLDLAATLGLGGTLVVAAGAERADPTRLAAMVTALGVEAASVVPSLLEVLDPARVPGLGTVLSGAERMSAALARAWARDRRLVNTYGPTEATVMVTAGPVDPETRRAPAVGRAAPNTRLYVLDAFLNPVPVGVPGELYIGGPQLARGYGRRPALTAERFVADPFAADGSRLYRTGDRVRWLSDGQVEFLGRADDQIKVRGFRIEPAEVEAVLAAHPAVRSAVAAVDGTGAGARLVAHLVPADHAEGIPAPDELRGFAALRLPEFMVPAAFTELAAVPLTPSGKLDRAALPAPDLRPALNGHYTPPSTRTEELLAGIWAGLLGVDRVGVEDDFFTLGGHSLLATRVVSRIRTEFGAEVPLAALFGRPTVRGLAGVIDGTSAERAVPPVTAVRRDRPLPLSFGQQRLWFLDQLEPGSTEYNVPTPMWLDGDLDIRSLEAALDTIVARHEVLRTRLVVGPDGVGRQAVDPPGPVPLPVVDVSELPDAVAGAQLLIMADALLPFDMAAGPLIRAGVIRLGPAGHILAMSVHHIAFDEWSDRIFRRELAALYEAFRAGEPDPLPPLPVQYADFAVWQRSWLTGEVLDGQLAYWRDRLAGAPVLDLPTDRPRPAVLSSAGAVVPFTVATATADALRRIARDNGATLFMTLFTAFVVLLGRYSRQDDIVVGTPAAGRNRAETEDLIGFFVNNLVLRTDLSGDPSFTELLGRVRDTTLTAYAHQDLPFEQLVDALVSERDRSRAPLFQVLFNYFNTEDDPTRNLDPGVLEGLWTGAISRFDLRMIFSDDGRELSGVIQYMVALFDPATVERMAGHLGTLLDAVAADASRPVSALPMVTAAERHRLAVEWNDTAVPRPAAGVLEPITEHAAARPDAVAVTCGERSLTYAGLMSRVARLAGYLRGVGVGPETVVGLCLPRGIDLTVAVLAVWRAGAAHLPLDPAYPPERLAFMLADSRAAVLLGTSATVDDLPVRRLRVIALDDPAVRQAVTAAEPAAAPPPRAGRPAYVIYTSGSTGQPKGVMVGHDALADFVCWFNRRFAVTEHDRVLVASTSPSFDAFGVELYPGLAAGGTLVVMPVTGPVADVDGLIGTMTAQRVSVLPTVPAMLTVLTERPGLARCRWVRQVVCGGEQLTGLTAAALARALPVPLHNIYGPTEATIGVSSYTHLPEEGPDGRTDGALPIGAPLDNTRLYVLDQSMGLVPIGVAGELFIGGTGLARGYLGAPALTAERFVADPFAGDGSRMYRTGDRVRWRADGLLEFLGRADDQVKVRGYRIEPGEVEAALAAHPKVRSAVAAVFGEGTSARLSAYLVPADSADGIPSVSDLRDFLRRRLPEFMIPASFTELAALPLTPNGKIDRALLPDPDVARPEVTEFVAPRNEAERVLAEAFARALGVDRVGVDDNFFELGGDSITGIQVVARARSSGVGVSVAQLFDFQTAGSLAAAAEVGAGAVGDQGAVVGDAALSPVQRWFFGLGLPVPWHFNQSVLLEAAGRVDLSVLRASVAEVLAHHDGLRSRFDLVDGEWRGRVVGVEETGAAHADVVWDAGPCPSGTDEEEWLTSVADAAQSSLDLSAGPLIRVVVFDRGARPLVFVVVHHLVVDTVSWPVLVGDLGLAYGRLSVGEPVVLPAKTTSFAAWSSYLTELADSGGAAAEIPYWEGVVSRVRPVPRDRSGRNAAVAGREVRVVLGEEATSRLLSRVPSESRLRVEEVLLAGLGMVLGGWLGDGGSAVVDVESHGRHEEGPGIDLSRTVGWFTCLYPVVLPGGTEPGRVLADTKEMVRRVPRHGLGYGLLRHLSGWRPPATAEISFNYLGQATPGRSADDRTDHGGDAGGRFQVVERPQGHAHSLEGDRLYLIEINGQVVDGRLSLGWTYSSEIHDEATISGLAHRYIEVLGELIDHCCRPEASGYTPSDFPLAALDQSSLDFIKQRFGSVSPPGESTDSGGRS</sequence>
<dbReference type="InterPro" id="IPR020806">
    <property type="entry name" value="PKS_PP-bd"/>
</dbReference>
<dbReference type="Gene3D" id="3.30.300.30">
    <property type="match status" value="3"/>
</dbReference>
<dbReference type="GO" id="GO:0072330">
    <property type="term" value="P:monocarboxylic acid biosynthetic process"/>
    <property type="evidence" value="ECO:0007669"/>
    <property type="project" value="UniProtKB-ARBA"/>
</dbReference>
<feature type="non-terminal residue" evidence="8">
    <location>
        <position position="1"/>
    </location>
</feature>
<dbReference type="SUPFAM" id="SSF47336">
    <property type="entry name" value="ACP-like"/>
    <property type="match status" value="3"/>
</dbReference>
<dbReference type="Pfam" id="PF13193">
    <property type="entry name" value="AMP-binding_C"/>
    <property type="match status" value="3"/>
</dbReference>
<dbReference type="Gene3D" id="2.30.38.10">
    <property type="entry name" value="Luciferase, Domain 3"/>
    <property type="match status" value="3"/>
</dbReference>
<dbReference type="GO" id="GO:0009366">
    <property type="term" value="C:enterobactin synthetase complex"/>
    <property type="evidence" value="ECO:0007669"/>
    <property type="project" value="TreeGrafter"/>
</dbReference>
<dbReference type="PROSITE" id="PS00012">
    <property type="entry name" value="PHOSPHOPANTETHEINE"/>
    <property type="match status" value="3"/>
</dbReference>
<comment type="caution">
    <text evidence="8">The sequence shown here is derived from an EMBL/GenBank/DDBJ whole genome shotgun (WGS) entry which is preliminary data.</text>
</comment>
<dbReference type="Pfam" id="PF00501">
    <property type="entry name" value="AMP-binding"/>
    <property type="match status" value="3"/>
</dbReference>
<dbReference type="Gene3D" id="3.30.559.30">
    <property type="entry name" value="Nonribosomal peptide synthetase, condensation domain"/>
    <property type="match status" value="3"/>
</dbReference>
<evidence type="ECO:0000313" key="8">
    <source>
        <dbReference type="EMBL" id="MPY44460.1"/>
    </source>
</evidence>
<evidence type="ECO:0000259" key="7">
    <source>
        <dbReference type="PROSITE" id="PS50075"/>
    </source>
</evidence>
<organism evidence="8 9">
    <name type="scientific">Streptomyces phyllanthi</name>
    <dbReference type="NCBI Taxonomy" id="1803180"/>
    <lineage>
        <taxon>Bacteria</taxon>
        <taxon>Bacillati</taxon>
        <taxon>Actinomycetota</taxon>
        <taxon>Actinomycetes</taxon>
        <taxon>Kitasatosporales</taxon>
        <taxon>Streptomycetaceae</taxon>
        <taxon>Streptomyces</taxon>
    </lineage>
</organism>
<dbReference type="InterPro" id="IPR036736">
    <property type="entry name" value="ACP-like_sf"/>
</dbReference>
<dbReference type="PANTHER" id="PTHR45527">
    <property type="entry name" value="NONRIBOSOMAL PEPTIDE SYNTHETASE"/>
    <property type="match status" value="1"/>
</dbReference>
<evidence type="ECO:0000256" key="4">
    <source>
        <dbReference type="ARBA" id="ARBA00022553"/>
    </source>
</evidence>
<reference evidence="8 9" key="1">
    <citation type="submission" date="2019-07" db="EMBL/GenBank/DDBJ databases">
        <title>New species of Amycolatopsis and Streptomyces.</title>
        <authorList>
            <person name="Duangmal K."/>
            <person name="Teo W.F.A."/>
            <person name="Lipun K."/>
        </authorList>
    </citation>
    <scope>NUCLEOTIDE SEQUENCE [LARGE SCALE GENOMIC DNA]</scope>
    <source>
        <strain evidence="8 9">TISTR 2346</strain>
    </source>
</reference>
<evidence type="ECO:0000256" key="5">
    <source>
        <dbReference type="ARBA" id="ARBA00022737"/>
    </source>
</evidence>
<dbReference type="InterPro" id="IPR010060">
    <property type="entry name" value="NRPS_synth"/>
</dbReference>
<dbReference type="CDD" id="cd05930">
    <property type="entry name" value="A_NRPS"/>
    <property type="match status" value="2"/>
</dbReference>
<dbReference type="InterPro" id="IPR023213">
    <property type="entry name" value="CAT-like_dom_sf"/>
</dbReference>
<dbReference type="GO" id="GO:0047527">
    <property type="term" value="F:2,3-dihydroxybenzoate-serine ligase activity"/>
    <property type="evidence" value="ECO:0007669"/>
    <property type="project" value="TreeGrafter"/>
</dbReference>
<keyword evidence="3" id="KW-0596">Phosphopantetheine</keyword>
<dbReference type="Gene3D" id="3.30.559.10">
    <property type="entry name" value="Chloramphenicol acetyltransferase-like domain"/>
    <property type="match status" value="3"/>
</dbReference>